<dbReference type="AlphaFoldDB" id="A0AA87Z4N1"/>
<dbReference type="Pfam" id="PF12776">
    <property type="entry name" value="Myb_DNA-bind_3"/>
    <property type="match status" value="1"/>
</dbReference>
<dbReference type="EMBL" id="BTGU01004539">
    <property type="protein sequence ID" value="GMN28697.1"/>
    <property type="molecule type" value="Genomic_DNA"/>
</dbReference>
<organism evidence="3 4">
    <name type="scientific">Ficus carica</name>
    <name type="common">Common fig</name>
    <dbReference type="NCBI Taxonomy" id="3494"/>
    <lineage>
        <taxon>Eukaryota</taxon>
        <taxon>Viridiplantae</taxon>
        <taxon>Streptophyta</taxon>
        <taxon>Embryophyta</taxon>
        <taxon>Tracheophyta</taxon>
        <taxon>Spermatophyta</taxon>
        <taxon>Magnoliopsida</taxon>
        <taxon>eudicotyledons</taxon>
        <taxon>Gunneridae</taxon>
        <taxon>Pentapetalae</taxon>
        <taxon>rosids</taxon>
        <taxon>fabids</taxon>
        <taxon>Rosales</taxon>
        <taxon>Moraceae</taxon>
        <taxon>Ficeae</taxon>
        <taxon>Ficus</taxon>
    </lineage>
</organism>
<evidence type="ECO:0000313" key="3">
    <source>
        <dbReference type="EMBL" id="GMN28697.1"/>
    </source>
</evidence>
<keyword evidence="4" id="KW-1185">Reference proteome</keyword>
<evidence type="ECO:0000259" key="2">
    <source>
        <dbReference type="Pfam" id="PF12776"/>
    </source>
</evidence>
<reference evidence="3" key="1">
    <citation type="submission" date="2023-07" db="EMBL/GenBank/DDBJ databases">
        <title>draft genome sequence of fig (Ficus carica).</title>
        <authorList>
            <person name="Takahashi T."/>
            <person name="Nishimura K."/>
        </authorList>
    </citation>
    <scope>NUCLEOTIDE SEQUENCE</scope>
</reference>
<feature type="compositionally biased region" description="Polar residues" evidence="1">
    <location>
        <begin position="229"/>
        <end position="246"/>
    </location>
</feature>
<protein>
    <recommendedName>
        <fullName evidence="2">Myb/SANT-like domain-containing protein</fullName>
    </recommendedName>
</protein>
<proteinExistence type="predicted"/>
<name>A0AA87Z4N1_FICCA</name>
<dbReference type="Proteomes" id="UP001187192">
    <property type="component" value="Unassembled WGS sequence"/>
</dbReference>
<dbReference type="InterPro" id="IPR024752">
    <property type="entry name" value="Myb/SANT-like_dom"/>
</dbReference>
<feature type="domain" description="Myb/SANT-like" evidence="2">
    <location>
        <begin position="12"/>
        <end position="103"/>
    </location>
</feature>
<feature type="region of interest" description="Disordered" evidence="1">
    <location>
        <begin position="226"/>
        <end position="246"/>
    </location>
</feature>
<accession>A0AA87Z4N1</accession>
<sequence length="316" mass="35633">MPRKASGETYVWDPAKEKKFLEKLDDYMASTGGKQPTLAILDIWATEFNAEFGGVPAFGSTLSQKKERMKKIYRGWKVLQTRIGLEYDPLTDRVLCSDDAWNSFIQGNKECKHLRHEGLRNKELYYNVFEKNHASGSFAYGFVTMPNESPSLFDFEALMDNSAYQLVIEEDVTPTPGARHLNNARSGSDAGLSWSRGNSGKRKQRDDTDEMTFMAIQEIVTHFRGRLPSGTSNKQPSHTITSCTSRSQSILKMNECSSASDQEEDAVYSDNEYCDDDIYIAKAVVAATARSRNRRRAPQPMHNSRLTGTMRVAGNY</sequence>
<evidence type="ECO:0000313" key="4">
    <source>
        <dbReference type="Proteomes" id="UP001187192"/>
    </source>
</evidence>
<feature type="region of interest" description="Disordered" evidence="1">
    <location>
        <begin position="175"/>
        <end position="209"/>
    </location>
</feature>
<comment type="caution">
    <text evidence="3">The sequence shown here is derived from an EMBL/GenBank/DDBJ whole genome shotgun (WGS) entry which is preliminary data.</text>
</comment>
<gene>
    <name evidence="3" type="ORF">TIFTF001_046261</name>
</gene>
<evidence type="ECO:0000256" key="1">
    <source>
        <dbReference type="SAM" id="MobiDB-lite"/>
    </source>
</evidence>